<dbReference type="EMBL" id="JAUSVU010000045">
    <property type="protein sequence ID" value="MDQ0537380.1"/>
    <property type="molecule type" value="Genomic_DNA"/>
</dbReference>
<name>A0ABU0MV61_9PROT</name>
<comment type="caution">
    <text evidence="1">The sequence shown here is derived from an EMBL/GenBank/DDBJ whole genome shotgun (WGS) entry which is preliminary data.</text>
</comment>
<keyword evidence="2" id="KW-1185">Reference proteome</keyword>
<dbReference type="RefSeq" id="WP_209991169.1">
    <property type="nucleotide sequence ID" value="NZ_JAGINO010000042.1"/>
</dbReference>
<reference evidence="1 2" key="1">
    <citation type="submission" date="2023-07" db="EMBL/GenBank/DDBJ databases">
        <title>Genomic Encyclopedia of Type Strains, Phase IV (KMG-IV): sequencing the most valuable type-strain genomes for metagenomic binning, comparative biology and taxonomic classification.</title>
        <authorList>
            <person name="Goeker M."/>
        </authorList>
    </citation>
    <scope>NUCLEOTIDE SEQUENCE [LARGE SCALE GENOMIC DNA]</scope>
    <source>
        <strain evidence="1 2">DSM 19922</strain>
    </source>
</reference>
<evidence type="ECO:0000313" key="2">
    <source>
        <dbReference type="Proteomes" id="UP001244552"/>
    </source>
</evidence>
<accession>A0ABU0MV61</accession>
<evidence type="ECO:0000313" key="1">
    <source>
        <dbReference type="EMBL" id="MDQ0537380.1"/>
    </source>
</evidence>
<organism evidence="1 2">
    <name type="scientific">Azospirillum picis</name>
    <dbReference type="NCBI Taxonomy" id="488438"/>
    <lineage>
        <taxon>Bacteria</taxon>
        <taxon>Pseudomonadati</taxon>
        <taxon>Pseudomonadota</taxon>
        <taxon>Alphaproteobacteria</taxon>
        <taxon>Rhodospirillales</taxon>
        <taxon>Azospirillaceae</taxon>
        <taxon>Azospirillum</taxon>
    </lineage>
</organism>
<proteinExistence type="predicted"/>
<dbReference type="Proteomes" id="UP001244552">
    <property type="component" value="Unassembled WGS sequence"/>
</dbReference>
<sequence>MSKKLILEILEENDEVIGYSDSRIAVKKTNGDVEIITIYFDDQGVPRVDERTVVITRKSSRGNKISIQNVTNGIEAGSF</sequence>
<gene>
    <name evidence="1" type="ORF">QO018_006284</name>
</gene>
<protein>
    <submittedName>
        <fullName evidence="1">Uncharacterized protein</fullName>
    </submittedName>
</protein>